<evidence type="ECO:0000256" key="4">
    <source>
        <dbReference type="PROSITE-ProRule" id="PRU00169"/>
    </source>
</evidence>
<evidence type="ECO:0000259" key="7">
    <source>
        <dbReference type="PROSITE" id="PS50110"/>
    </source>
</evidence>
<dbReference type="InterPro" id="IPR004358">
    <property type="entry name" value="Sig_transdc_His_kin-like_C"/>
</dbReference>
<feature type="transmembrane region" description="Helical" evidence="5">
    <location>
        <begin position="184"/>
        <end position="203"/>
    </location>
</feature>
<dbReference type="InterPro" id="IPR003594">
    <property type="entry name" value="HATPase_dom"/>
</dbReference>
<protein>
    <recommendedName>
        <fullName evidence="2">histidine kinase</fullName>
        <ecNumber evidence="2">2.7.13.3</ecNumber>
    </recommendedName>
</protein>
<dbReference type="Gene3D" id="1.10.287.130">
    <property type="match status" value="1"/>
</dbReference>
<keyword evidence="3 4" id="KW-0597">Phosphoprotein</keyword>
<feature type="transmembrane region" description="Helical" evidence="5">
    <location>
        <begin position="71"/>
        <end position="88"/>
    </location>
</feature>
<dbReference type="InterPro" id="IPR003661">
    <property type="entry name" value="HisK_dim/P_dom"/>
</dbReference>
<feature type="transmembrane region" description="Helical" evidence="5">
    <location>
        <begin position="134"/>
        <end position="154"/>
    </location>
</feature>
<feature type="transmembrane region" description="Helical" evidence="5">
    <location>
        <begin position="108"/>
        <end position="128"/>
    </location>
</feature>
<evidence type="ECO:0000256" key="3">
    <source>
        <dbReference type="ARBA" id="ARBA00022553"/>
    </source>
</evidence>
<dbReference type="CDD" id="cd00082">
    <property type="entry name" value="HisKA"/>
    <property type="match status" value="1"/>
</dbReference>
<dbReference type="CDD" id="cd00156">
    <property type="entry name" value="REC"/>
    <property type="match status" value="1"/>
</dbReference>
<dbReference type="InterPro" id="IPR000014">
    <property type="entry name" value="PAS"/>
</dbReference>
<evidence type="ECO:0000256" key="2">
    <source>
        <dbReference type="ARBA" id="ARBA00012438"/>
    </source>
</evidence>
<dbReference type="InterPro" id="IPR035965">
    <property type="entry name" value="PAS-like_dom_sf"/>
</dbReference>
<dbReference type="Pfam" id="PF08447">
    <property type="entry name" value="PAS_3"/>
    <property type="match status" value="1"/>
</dbReference>
<keyword evidence="5" id="KW-0472">Membrane</keyword>
<accession>A0A5R9GW95</accession>
<proteinExistence type="predicted"/>
<feature type="domain" description="Histidine kinase" evidence="6">
    <location>
        <begin position="376"/>
        <end position="602"/>
    </location>
</feature>
<dbReference type="InterPro" id="IPR000700">
    <property type="entry name" value="PAS-assoc_C"/>
</dbReference>
<feature type="modified residue" description="4-aspartylphosphate" evidence="4">
    <location>
        <position position="675"/>
    </location>
</feature>
<dbReference type="SMART" id="SM00387">
    <property type="entry name" value="HATPase_c"/>
    <property type="match status" value="1"/>
</dbReference>
<dbReference type="EMBL" id="VBRY01000001">
    <property type="protein sequence ID" value="TLS69009.1"/>
    <property type="molecule type" value="Genomic_DNA"/>
</dbReference>
<dbReference type="InterPro" id="IPR001789">
    <property type="entry name" value="Sig_transdc_resp-reg_receiver"/>
</dbReference>
<feature type="domain" description="PAS" evidence="8">
    <location>
        <begin position="263"/>
        <end position="308"/>
    </location>
</feature>
<dbReference type="RefSeq" id="WP_138237824.1">
    <property type="nucleotide sequence ID" value="NZ_VBRY01000001.1"/>
</dbReference>
<feature type="domain" description="PAC" evidence="9">
    <location>
        <begin position="311"/>
        <end position="363"/>
    </location>
</feature>
<evidence type="ECO:0000313" key="10">
    <source>
        <dbReference type="EMBL" id="TLS69009.1"/>
    </source>
</evidence>
<gene>
    <name evidence="10" type="ORF">FEF65_00485</name>
</gene>
<dbReference type="PROSITE" id="PS50109">
    <property type="entry name" value="HIS_KIN"/>
    <property type="match status" value="1"/>
</dbReference>
<organism evidence="10 11">
    <name type="scientific">Mariprofundus erugo</name>
    <dbReference type="NCBI Taxonomy" id="2528639"/>
    <lineage>
        <taxon>Bacteria</taxon>
        <taxon>Pseudomonadati</taxon>
        <taxon>Pseudomonadota</taxon>
        <taxon>Candidatius Mariprofundia</taxon>
        <taxon>Mariprofundales</taxon>
        <taxon>Mariprofundaceae</taxon>
        <taxon>Mariprofundus</taxon>
    </lineage>
</organism>
<reference evidence="10 11" key="1">
    <citation type="journal article" date="2019" name="Appl. Environ. Microbiol.">
        <title>Environmental Evidence and Genomic Insight of Iron-oxidizing Bacteria Preference Towards More Corrosion Resistant Stainless Steel at Higher Salinities.</title>
        <authorList>
            <person name="Garrison C.E."/>
            <person name="Price K.A."/>
            <person name="Field E.K."/>
        </authorList>
    </citation>
    <scope>NUCLEOTIDE SEQUENCE [LARGE SCALE GENOMIC DNA]</scope>
    <source>
        <strain evidence="10 11">P3</strain>
    </source>
</reference>
<keyword evidence="11" id="KW-1185">Reference proteome</keyword>
<dbReference type="PANTHER" id="PTHR43065:SF42">
    <property type="entry name" value="TWO-COMPONENT SENSOR PPRA"/>
    <property type="match status" value="1"/>
</dbReference>
<dbReference type="InterPro" id="IPR013655">
    <property type="entry name" value="PAS_fold_3"/>
</dbReference>
<dbReference type="AlphaFoldDB" id="A0A5R9GW95"/>
<dbReference type="GO" id="GO:0000155">
    <property type="term" value="F:phosphorelay sensor kinase activity"/>
    <property type="evidence" value="ECO:0007669"/>
    <property type="project" value="InterPro"/>
</dbReference>
<evidence type="ECO:0000259" key="9">
    <source>
        <dbReference type="PROSITE" id="PS50113"/>
    </source>
</evidence>
<keyword evidence="5" id="KW-1133">Transmembrane helix</keyword>
<dbReference type="SUPFAM" id="SSF47384">
    <property type="entry name" value="Homodimeric domain of signal transducing histidine kinase"/>
    <property type="match status" value="1"/>
</dbReference>
<keyword evidence="5" id="KW-0812">Transmembrane</keyword>
<dbReference type="Gene3D" id="3.30.565.10">
    <property type="entry name" value="Histidine kinase-like ATPase, C-terminal domain"/>
    <property type="match status" value="1"/>
</dbReference>
<dbReference type="Pfam" id="PF00072">
    <property type="entry name" value="Response_reg"/>
    <property type="match status" value="1"/>
</dbReference>
<feature type="domain" description="Response regulatory" evidence="7">
    <location>
        <begin position="624"/>
        <end position="740"/>
    </location>
</feature>
<name>A0A5R9GW95_9PROT</name>
<evidence type="ECO:0000313" key="11">
    <source>
        <dbReference type="Proteomes" id="UP000306585"/>
    </source>
</evidence>
<dbReference type="OrthoDB" id="5296703at2"/>
<dbReference type="SUPFAM" id="SSF55874">
    <property type="entry name" value="ATPase domain of HSP90 chaperone/DNA topoisomerase II/histidine kinase"/>
    <property type="match status" value="1"/>
</dbReference>
<evidence type="ECO:0000256" key="1">
    <source>
        <dbReference type="ARBA" id="ARBA00000085"/>
    </source>
</evidence>
<dbReference type="Gene3D" id="3.30.450.20">
    <property type="entry name" value="PAS domain"/>
    <property type="match status" value="1"/>
</dbReference>
<dbReference type="PANTHER" id="PTHR43065">
    <property type="entry name" value="SENSOR HISTIDINE KINASE"/>
    <property type="match status" value="1"/>
</dbReference>
<dbReference type="SMART" id="SM00448">
    <property type="entry name" value="REC"/>
    <property type="match status" value="1"/>
</dbReference>
<feature type="transmembrane region" description="Helical" evidence="5">
    <location>
        <begin position="46"/>
        <end position="65"/>
    </location>
</feature>
<dbReference type="SMART" id="SM00388">
    <property type="entry name" value="HisKA"/>
    <property type="match status" value="1"/>
</dbReference>
<dbReference type="SUPFAM" id="SSF52172">
    <property type="entry name" value="CheY-like"/>
    <property type="match status" value="1"/>
</dbReference>
<dbReference type="PRINTS" id="PR00344">
    <property type="entry name" value="BCTRLSENSOR"/>
</dbReference>
<evidence type="ECO:0000259" key="8">
    <source>
        <dbReference type="PROSITE" id="PS50112"/>
    </source>
</evidence>
<comment type="catalytic activity">
    <reaction evidence="1">
        <text>ATP + protein L-histidine = ADP + protein N-phospho-L-histidine.</text>
        <dbReference type="EC" id="2.7.13.3"/>
    </reaction>
</comment>
<dbReference type="Pfam" id="PF02518">
    <property type="entry name" value="HATPase_c"/>
    <property type="match status" value="1"/>
</dbReference>
<evidence type="ECO:0000259" key="6">
    <source>
        <dbReference type="PROSITE" id="PS50109"/>
    </source>
</evidence>
<dbReference type="NCBIfam" id="TIGR00229">
    <property type="entry name" value="sensory_box"/>
    <property type="match status" value="1"/>
</dbReference>
<dbReference type="Gene3D" id="3.40.50.2300">
    <property type="match status" value="1"/>
</dbReference>
<dbReference type="PROSITE" id="PS50110">
    <property type="entry name" value="RESPONSE_REGULATORY"/>
    <property type="match status" value="1"/>
</dbReference>
<dbReference type="PROSITE" id="PS50113">
    <property type="entry name" value="PAC"/>
    <property type="match status" value="1"/>
</dbReference>
<dbReference type="InterPro" id="IPR036890">
    <property type="entry name" value="HATPase_C_sf"/>
</dbReference>
<dbReference type="SUPFAM" id="SSF55785">
    <property type="entry name" value="PYP-like sensor domain (PAS domain)"/>
    <property type="match status" value="1"/>
</dbReference>
<dbReference type="InterPro" id="IPR011006">
    <property type="entry name" value="CheY-like_superfamily"/>
</dbReference>
<evidence type="ECO:0000256" key="5">
    <source>
        <dbReference type="SAM" id="Phobius"/>
    </source>
</evidence>
<dbReference type="Proteomes" id="UP000306585">
    <property type="component" value="Unassembled WGS sequence"/>
</dbReference>
<dbReference type="EC" id="2.7.13.3" evidence="2"/>
<dbReference type="CDD" id="cd00130">
    <property type="entry name" value="PAS"/>
    <property type="match status" value="1"/>
</dbReference>
<dbReference type="InterPro" id="IPR036097">
    <property type="entry name" value="HisK_dim/P_sf"/>
</dbReference>
<dbReference type="InterPro" id="IPR005467">
    <property type="entry name" value="His_kinase_dom"/>
</dbReference>
<dbReference type="PROSITE" id="PS50112">
    <property type="entry name" value="PAS"/>
    <property type="match status" value="1"/>
</dbReference>
<sequence>MSRYGWRRQDVMIFGKGEGVMDALREQQQLRIRLEQVRLLFEPSRYVAFGYIVIAVMTAIIQWPVIDHRLILLWGGATVLTVAGRLWLAFAFERAQPHWCDVARWERAFFTGTVFAGLVWGIGVWLLFPAGDIVHQAVIVIVIAGMSAAGSATLSGQKAPAVVFELLILLPLMGRLLLEETFITTFFAAMVGVHLLLLLNSCLRNCRNHLQNITLRFESADREAALLAADEKLRLSEMRLARAQRMAHLGHWEYEIAANRLTWSDEIHRIFEFDSEAFEGTFEAFLDIVHPDDRQKVSDAYRQSLNDRSGYDIVHRLQFADGRIKYVHECCETTYDEEGIPLVSTGTVQDVTEHRQLEEQLLQSQKMEAIGTLVGGIAHDFNNMLAAIQGNVYLARQQLPNEAGRAAGKLDNIEKLSLRAGDMVQQLLTFARKDTVQMRPLPLNMFMKEAGKLARSTIPEDIDCTFDLCSETLTVLGDATQLQQALMNLLNNACDALQGVRHPQIECSLQRWKSHAQFHRMHPEVSDELFARIRVADNGGGIASEHLEKIFEPFFTTKGVGKGTGLGLAMVYGAVSHHGGVIEVESKPGKGTAFHIYLPIYGQRIDSHAEHAAPAEVLPGKGEKILLVDDEQSVRSAVAGVLESLGYQVVTACDGEQAVAQFLQYRDEIGLAILDVVMPKMGGMEAARQIREMHAGLPIILATGYDREKALKTGERPERALFLSKPFSVEGLSVSLRSLLDEVEAKV</sequence>
<comment type="caution">
    <text evidence="10">The sequence shown here is derived from an EMBL/GenBank/DDBJ whole genome shotgun (WGS) entry which is preliminary data.</text>
</comment>
<dbReference type="Gene3D" id="2.10.70.100">
    <property type="match status" value="1"/>
</dbReference>